<proteinExistence type="predicted"/>
<sequence length="281" mass="31095">MRQRQQLHRPLQQELQRPLKDENRVNLVGSLAESRTDSDESTLSRPDLACSSAPYPPEISSLTNLDRLMKSVTHLVPAQCFSEGTRAFGEKWRIRACLIALALASLCCVTPPCSREMQAMNSFLNSTQQIHLQGLQINGNSGHHRMQDPHLELTSSQDDFLEQMFSVLPTCSWPSDLKSHWDPLKCDEAGASNRDDNVGFHYDEILASKLKQHQPNGGGAMKMMMQQQMMSPGKGIAAAVKGGLRGFKKRSGAAVSHHQVQLGSAESEAVSMAEEATEKER</sequence>
<accession>A0A6A2WUN8</accession>
<dbReference type="EMBL" id="VEPZ02001641">
    <property type="protein sequence ID" value="KAE8664898.1"/>
    <property type="molecule type" value="Genomic_DNA"/>
</dbReference>
<dbReference type="AlphaFoldDB" id="A0A6A2WUN8"/>
<evidence type="ECO:0000256" key="1">
    <source>
        <dbReference type="SAM" id="MobiDB-lite"/>
    </source>
</evidence>
<organism evidence="2 3">
    <name type="scientific">Hibiscus syriacus</name>
    <name type="common">Rose of Sharon</name>
    <dbReference type="NCBI Taxonomy" id="106335"/>
    <lineage>
        <taxon>Eukaryota</taxon>
        <taxon>Viridiplantae</taxon>
        <taxon>Streptophyta</taxon>
        <taxon>Embryophyta</taxon>
        <taxon>Tracheophyta</taxon>
        <taxon>Spermatophyta</taxon>
        <taxon>Magnoliopsida</taxon>
        <taxon>eudicotyledons</taxon>
        <taxon>Gunneridae</taxon>
        <taxon>Pentapetalae</taxon>
        <taxon>rosids</taxon>
        <taxon>malvids</taxon>
        <taxon>Malvales</taxon>
        <taxon>Malvaceae</taxon>
        <taxon>Malvoideae</taxon>
        <taxon>Hibiscus</taxon>
    </lineage>
</organism>
<dbReference type="Proteomes" id="UP000436088">
    <property type="component" value="Unassembled WGS sequence"/>
</dbReference>
<name>A0A6A2WUN8_HIBSY</name>
<evidence type="ECO:0000313" key="3">
    <source>
        <dbReference type="Proteomes" id="UP000436088"/>
    </source>
</evidence>
<feature type="region of interest" description="Disordered" evidence="1">
    <location>
        <begin position="250"/>
        <end position="281"/>
    </location>
</feature>
<gene>
    <name evidence="2" type="ORF">F3Y22_tig00112738pilonHSYRG00862</name>
</gene>
<feature type="region of interest" description="Disordered" evidence="1">
    <location>
        <begin position="30"/>
        <end position="50"/>
    </location>
</feature>
<feature type="compositionally biased region" description="Low complexity" evidence="1">
    <location>
        <begin position="264"/>
        <end position="274"/>
    </location>
</feature>
<keyword evidence="3" id="KW-1185">Reference proteome</keyword>
<evidence type="ECO:0000313" key="2">
    <source>
        <dbReference type="EMBL" id="KAE8664898.1"/>
    </source>
</evidence>
<comment type="caution">
    <text evidence="2">The sequence shown here is derived from an EMBL/GenBank/DDBJ whole genome shotgun (WGS) entry which is preliminary data.</text>
</comment>
<protein>
    <submittedName>
        <fullName evidence="2">Uncharacterized protein</fullName>
    </submittedName>
</protein>
<reference evidence="2" key="1">
    <citation type="submission" date="2019-09" db="EMBL/GenBank/DDBJ databases">
        <title>Draft genome information of white flower Hibiscus syriacus.</title>
        <authorList>
            <person name="Kim Y.-M."/>
        </authorList>
    </citation>
    <scope>NUCLEOTIDE SEQUENCE [LARGE SCALE GENOMIC DNA]</scope>
    <source>
        <strain evidence="2">YM2019G1</strain>
    </source>
</reference>